<dbReference type="Pfam" id="PF13517">
    <property type="entry name" value="FG-GAP_3"/>
    <property type="match status" value="3"/>
</dbReference>
<dbReference type="AlphaFoldDB" id="A0A2A2GE66"/>
<accession>A0A2A2GE66</accession>
<evidence type="ECO:0008006" key="5">
    <source>
        <dbReference type="Google" id="ProtNLM"/>
    </source>
</evidence>
<dbReference type="Proteomes" id="UP000218831">
    <property type="component" value="Unassembled WGS sequence"/>
</dbReference>
<feature type="chain" id="PRO_5013376418" description="VCBS repeat-containing protein" evidence="2">
    <location>
        <begin position="24"/>
        <end position="601"/>
    </location>
</feature>
<gene>
    <name evidence="3" type="ORF">CK503_01695</name>
</gene>
<dbReference type="InterPro" id="IPR028994">
    <property type="entry name" value="Integrin_alpha_N"/>
</dbReference>
<dbReference type="EMBL" id="NSKE01000001">
    <property type="protein sequence ID" value="PAU95936.1"/>
    <property type="molecule type" value="Genomic_DNA"/>
</dbReference>
<evidence type="ECO:0000313" key="4">
    <source>
        <dbReference type="Proteomes" id="UP000218831"/>
    </source>
</evidence>
<comment type="caution">
    <text evidence="3">The sequence shown here is derived from an EMBL/GenBank/DDBJ whole genome shotgun (WGS) entry which is preliminary data.</text>
</comment>
<evidence type="ECO:0000313" key="3">
    <source>
        <dbReference type="EMBL" id="PAU95936.1"/>
    </source>
</evidence>
<protein>
    <recommendedName>
        <fullName evidence="5">VCBS repeat-containing protein</fullName>
    </recommendedName>
</protein>
<sequence>MAARFLCFALVSIAMLISGCSGTASLSREGESEKFERRVVPFSVYDSSGTAMEHPFLGGFNAPRPQFVDINDDGNPDLFLQENSNDLMFFENKGSELRWQTDRFHDLDIGEWYRFADLDQDGDMDLLAEQPYSYIRYYRNDGNSEQPDFTLVTDTLKDADGEPIFSDRQNIPNVTDIDCDGKLDLFVGRLDGTITRYESVGRDGRGVPQFELVNRKFEGIEIVKQVGTMHGANTLTFVDIDDDGDQDLFWGDFFEPSLLLIENRGSCSNPELQGEPQPFPSSNPVESSGYNAPTFADWGQDGKKDFLIGVLGGAYNASRTLAENLYFYKQNDNGQFNRQSKQFLHSIDIGNESIPAAGDIDGDGDIDLLLANKIDPGGRKSSIVYKFENRGTKEDPSLHQSGTLNLPSAYHYAPALGDLNGDGLDDLLLGTWKGRIAYYQNTGDGFEKVEDSFVELERGSNSTPALADIDNDGDLDLFVGESGGRIHFYRNKGTGEQTDFVLEKDSFTNVKVGHRSTPMLFDIDGDGDLDLFVGSKTEGLLFYRNTGTENKAEFEKESLPISITAPRLAAPKFVDFAGDGVADFISGGRGGGLIYYQWIGQ</sequence>
<dbReference type="Gene3D" id="2.130.10.130">
    <property type="entry name" value="Integrin alpha, N-terminal"/>
    <property type="match status" value="2"/>
</dbReference>
<organism evidence="3 4">
    <name type="scientific">Fodinibius salipaludis</name>
    <dbReference type="NCBI Taxonomy" id="2032627"/>
    <lineage>
        <taxon>Bacteria</taxon>
        <taxon>Pseudomonadati</taxon>
        <taxon>Balneolota</taxon>
        <taxon>Balneolia</taxon>
        <taxon>Balneolales</taxon>
        <taxon>Balneolaceae</taxon>
        <taxon>Fodinibius</taxon>
    </lineage>
</organism>
<dbReference type="InterPro" id="IPR013517">
    <property type="entry name" value="FG-GAP"/>
</dbReference>
<keyword evidence="1 2" id="KW-0732">Signal</keyword>
<name>A0A2A2GE66_9BACT</name>
<reference evidence="3 4" key="1">
    <citation type="submission" date="2017-08" db="EMBL/GenBank/DDBJ databases">
        <title>Aliifodinibius alkalisoli sp. nov., isolated from saline alkaline soil.</title>
        <authorList>
            <person name="Liu D."/>
            <person name="Zhang G."/>
        </authorList>
    </citation>
    <scope>NUCLEOTIDE SEQUENCE [LARGE SCALE GENOMIC DNA]</scope>
    <source>
        <strain evidence="3 4">WN023</strain>
    </source>
</reference>
<feature type="signal peptide" evidence="2">
    <location>
        <begin position="1"/>
        <end position="23"/>
    </location>
</feature>
<evidence type="ECO:0000256" key="2">
    <source>
        <dbReference type="SAM" id="SignalP"/>
    </source>
</evidence>
<dbReference type="PROSITE" id="PS51257">
    <property type="entry name" value="PROKAR_LIPOPROTEIN"/>
    <property type="match status" value="1"/>
</dbReference>
<dbReference type="PANTHER" id="PTHR44103:SF1">
    <property type="entry name" value="PROPROTEIN CONVERTASE P"/>
    <property type="match status" value="1"/>
</dbReference>
<dbReference type="SUPFAM" id="SSF69318">
    <property type="entry name" value="Integrin alpha N-terminal domain"/>
    <property type="match status" value="2"/>
</dbReference>
<evidence type="ECO:0000256" key="1">
    <source>
        <dbReference type="ARBA" id="ARBA00022729"/>
    </source>
</evidence>
<proteinExistence type="predicted"/>
<dbReference type="OrthoDB" id="9816120at2"/>
<dbReference type="PANTHER" id="PTHR44103">
    <property type="entry name" value="PROPROTEIN CONVERTASE P"/>
    <property type="match status" value="1"/>
</dbReference>
<keyword evidence="4" id="KW-1185">Reference proteome</keyword>